<dbReference type="RefSeq" id="WP_078718106.1">
    <property type="nucleotide sequence ID" value="NZ_FUYC01000020.1"/>
</dbReference>
<gene>
    <name evidence="4" type="ORF">SAMN02745704_02569</name>
</gene>
<dbReference type="PANTHER" id="PTHR43300:SF7">
    <property type="entry name" value="UDP-N-ACETYLBACILLOSAMINE N-ACETYLTRANSFERASE"/>
    <property type="match status" value="1"/>
</dbReference>
<comment type="similarity">
    <text evidence="1">Belongs to the transferase hexapeptide repeat family.</text>
</comment>
<dbReference type="SUPFAM" id="SSF51161">
    <property type="entry name" value="Trimeric LpxA-like enzymes"/>
    <property type="match status" value="1"/>
</dbReference>
<feature type="domain" description="PglD N-terminal" evidence="3">
    <location>
        <begin position="2"/>
        <end position="83"/>
    </location>
</feature>
<evidence type="ECO:0000256" key="2">
    <source>
        <dbReference type="PIRSR" id="PIRSR620019-2"/>
    </source>
</evidence>
<keyword evidence="4" id="KW-0012">Acyltransferase</keyword>
<dbReference type="InterPro" id="IPR011004">
    <property type="entry name" value="Trimer_LpxA-like_sf"/>
</dbReference>
<dbReference type="InterPro" id="IPR041561">
    <property type="entry name" value="PglD_N"/>
</dbReference>
<dbReference type="Gene3D" id="3.40.50.20">
    <property type="match status" value="1"/>
</dbReference>
<dbReference type="InterPro" id="IPR020019">
    <property type="entry name" value="AcTrfase_PglD-like"/>
</dbReference>
<dbReference type="PANTHER" id="PTHR43300">
    <property type="entry name" value="ACETYLTRANSFERASE"/>
    <property type="match status" value="1"/>
</dbReference>
<organism evidence="4 5">
    <name type="scientific">Paucidesulfovibrio gracilis DSM 16080</name>
    <dbReference type="NCBI Taxonomy" id="1121449"/>
    <lineage>
        <taxon>Bacteria</taxon>
        <taxon>Pseudomonadati</taxon>
        <taxon>Thermodesulfobacteriota</taxon>
        <taxon>Desulfovibrionia</taxon>
        <taxon>Desulfovibrionales</taxon>
        <taxon>Desulfovibrionaceae</taxon>
        <taxon>Paucidesulfovibrio</taxon>
    </lineage>
</organism>
<accession>A0A1T4XXQ6</accession>
<evidence type="ECO:0000256" key="1">
    <source>
        <dbReference type="ARBA" id="ARBA00007274"/>
    </source>
</evidence>
<dbReference type="CDD" id="cd03360">
    <property type="entry name" value="LbH_AT_putative"/>
    <property type="match status" value="1"/>
</dbReference>
<sequence>MKVVIIGAGGHGQVVADILFHMWTKGRDLELVGFVDDDPEREGTSVLGLKVLGPVNKLDHIGHEAVIVALDDNRARLEMTERLDDERMINAIHPSAVLAPDVSVKPGGVVCAGAVINPGTIMERGAIVNTGAIVDHNCTLNEFSHVGPGVNLGEGVHVGQGTLIGLGASLIPKLRLGNWSVVGAGAVTTRDVPDSETWVGVPARKLS</sequence>
<keyword evidence="4" id="KW-0808">Transferase</keyword>
<evidence type="ECO:0000313" key="5">
    <source>
        <dbReference type="Proteomes" id="UP000190027"/>
    </source>
</evidence>
<dbReference type="InterPro" id="IPR050179">
    <property type="entry name" value="Trans_hexapeptide_repeat"/>
</dbReference>
<dbReference type="OrthoDB" id="9801456at2"/>
<dbReference type="GO" id="GO:0016746">
    <property type="term" value="F:acyltransferase activity"/>
    <property type="evidence" value="ECO:0007669"/>
    <property type="project" value="UniProtKB-KW"/>
</dbReference>
<dbReference type="STRING" id="1121449.SAMN02745704_02569"/>
<evidence type="ECO:0000313" key="4">
    <source>
        <dbReference type="EMBL" id="SKA94362.1"/>
    </source>
</evidence>
<evidence type="ECO:0000259" key="3">
    <source>
        <dbReference type="Pfam" id="PF17836"/>
    </source>
</evidence>
<dbReference type="Proteomes" id="UP000190027">
    <property type="component" value="Unassembled WGS sequence"/>
</dbReference>
<feature type="binding site" evidence="2">
    <location>
        <position position="145"/>
    </location>
    <ligand>
        <name>acetyl-CoA</name>
        <dbReference type="ChEBI" id="CHEBI:57288"/>
    </ligand>
</feature>
<dbReference type="EMBL" id="FUYC01000020">
    <property type="protein sequence ID" value="SKA94362.1"/>
    <property type="molecule type" value="Genomic_DNA"/>
</dbReference>
<proteinExistence type="inferred from homology"/>
<reference evidence="4 5" key="1">
    <citation type="submission" date="2017-02" db="EMBL/GenBank/DDBJ databases">
        <authorList>
            <person name="Peterson S.W."/>
        </authorList>
    </citation>
    <scope>NUCLEOTIDE SEQUENCE [LARGE SCALE GENOMIC DNA]</scope>
    <source>
        <strain evidence="4 5">DSM 16080</strain>
    </source>
</reference>
<dbReference type="AlphaFoldDB" id="A0A1T4XXQ6"/>
<protein>
    <submittedName>
        <fullName evidence="4">Sugar O-acyltransferase, sialic acid O-acetyltransferase NeuD family</fullName>
    </submittedName>
</protein>
<dbReference type="Gene3D" id="2.160.10.10">
    <property type="entry name" value="Hexapeptide repeat proteins"/>
    <property type="match status" value="1"/>
</dbReference>
<dbReference type="Pfam" id="PF17836">
    <property type="entry name" value="PglD_N"/>
    <property type="match status" value="1"/>
</dbReference>
<dbReference type="NCBIfam" id="TIGR03570">
    <property type="entry name" value="NeuD_NnaD"/>
    <property type="match status" value="1"/>
</dbReference>
<keyword evidence="5" id="KW-1185">Reference proteome</keyword>
<name>A0A1T4XXQ6_9BACT</name>